<evidence type="ECO:0000313" key="6">
    <source>
        <dbReference type="Proteomes" id="UP000051461"/>
    </source>
</evidence>
<evidence type="ECO:0000313" key="5">
    <source>
        <dbReference type="EMBL" id="KRK39836.1"/>
    </source>
</evidence>
<dbReference type="PATRIC" id="fig|1423726.3.peg.2324"/>
<keyword evidence="2" id="KW-0547">Nucleotide-binding</keyword>
<dbReference type="SUPFAM" id="SSF52540">
    <property type="entry name" value="P-loop containing nucleoside triphosphate hydrolases"/>
    <property type="match status" value="1"/>
</dbReference>
<dbReference type="GO" id="GO:0005524">
    <property type="term" value="F:ATP binding"/>
    <property type="evidence" value="ECO:0007669"/>
    <property type="project" value="UniProtKB-KW"/>
</dbReference>
<dbReference type="AlphaFoldDB" id="A0A0R1GZK6"/>
<dbReference type="InterPro" id="IPR017871">
    <property type="entry name" value="ABC_transporter-like_CS"/>
</dbReference>
<dbReference type="FunFam" id="3.40.50.300:FF:000134">
    <property type="entry name" value="Iron-enterobactin ABC transporter ATP-binding protein"/>
    <property type="match status" value="1"/>
</dbReference>
<dbReference type="PROSITE" id="PS00211">
    <property type="entry name" value="ABC_TRANSPORTER_1"/>
    <property type="match status" value="1"/>
</dbReference>
<protein>
    <submittedName>
        <fullName evidence="5">Iron(III) ABC transporter ATP-binding component</fullName>
    </submittedName>
</protein>
<dbReference type="InterPro" id="IPR003593">
    <property type="entry name" value="AAA+_ATPase"/>
</dbReference>
<dbReference type="InterPro" id="IPR003439">
    <property type="entry name" value="ABC_transporter-like_ATP-bd"/>
</dbReference>
<dbReference type="CDD" id="cd03214">
    <property type="entry name" value="ABC_Iron-Siderophores_B12_Hemin"/>
    <property type="match status" value="1"/>
</dbReference>
<dbReference type="OrthoDB" id="9806726at2"/>
<accession>A0A0R1GZK6</accession>
<dbReference type="PANTHER" id="PTHR42734">
    <property type="entry name" value="METAL TRANSPORT SYSTEM ATP-BINDING PROTEIN TM_0124-RELATED"/>
    <property type="match status" value="1"/>
</dbReference>
<keyword evidence="3 5" id="KW-0067">ATP-binding</keyword>
<dbReference type="Proteomes" id="UP000051461">
    <property type="component" value="Unassembled WGS sequence"/>
</dbReference>
<proteinExistence type="predicted"/>
<sequence length="358" mass="38586">MKLTVEHTSFGYKKSTPVIQNLSFTAESGQLIAILGPNGAGKTTLLRCTTGLLKWNKGISRLDGENTNQMPAKEIWKKVAYVPQARGSFAALNVTDMILLGTTSRVGVFATPGQKERDLVVQLTEELGIQRLLNKNCNEISGGELQMVLIARALAGKPDLLILDEPESALDFKNQLIVLNTMSRLVAEGICVIFNTHYPDHALSRATHSLILQKGGASIFGETSKIVTEENIKKAFGVQAVIGKTETAGHVYQSVVPLKVIKAQGTCEKVADSTQQQLALISCIITDPGIQPKLNTLLKQYETYIVSHDEKPLQKATIATITMSAPAEEVTSLAHEISVFPGVAVKTTAVPKQEAANG</sequence>
<dbReference type="RefSeq" id="WP_057904101.1">
    <property type="nucleotide sequence ID" value="NZ_AZDA01000034.1"/>
</dbReference>
<evidence type="ECO:0000256" key="3">
    <source>
        <dbReference type="ARBA" id="ARBA00022840"/>
    </source>
</evidence>
<dbReference type="EMBL" id="AZDA01000034">
    <property type="protein sequence ID" value="KRK39836.1"/>
    <property type="molecule type" value="Genomic_DNA"/>
</dbReference>
<feature type="domain" description="ABC transporter" evidence="4">
    <location>
        <begin position="3"/>
        <end position="239"/>
    </location>
</feature>
<dbReference type="InterPro" id="IPR050153">
    <property type="entry name" value="Metal_Ion_Import_ABC"/>
</dbReference>
<dbReference type="Pfam" id="PF00005">
    <property type="entry name" value="ABC_tran"/>
    <property type="match status" value="1"/>
</dbReference>
<dbReference type="GO" id="GO:0016887">
    <property type="term" value="F:ATP hydrolysis activity"/>
    <property type="evidence" value="ECO:0007669"/>
    <property type="project" value="InterPro"/>
</dbReference>
<comment type="caution">
    <text evidence="5">The sequence shown here is derived from an EMBL/GenBank/DDBJ whole genome shotgun (WGS) entry which is preliminary data.</text>
</comment>
<keyword evidence="1" id="KW-0813">Transport</keyword>
<dbReference type="PROSITE" id="PS50893">
    <property type="entry name" value="ABC_TRANSPORTER_2"/>
    <property type="match status" value="1"/>
</dbReference>
<evidence type="ECO:0000256" key="1">
    <source>
        <dbReference type="ARBA" id="ARBA00022448"/>
    </source>
</evidence>
<dbReference type="InterPro" id="IPR045865">
    <property type="entry name" value="ACT-like_dom_sf"/>
</dbReference>
<reference evidence="5 6" key="1">
    <citation type="journal article" date="2015" name="Genome Announc.">
        <title>Expanding the biotechnology potential of lactobacilli through comparative genomics of 213 strains and associated genera.</title>
        <authorList>
            <person name="Sun Z."/>
            <person name="Harris H.M."/>
            <person name="McCann A."/>
            <person name="Guo C."/>
            <person name="Argimon S."/>
            <person name="Zhang W."/>
            <person name="Yang X."/>
            <person name="Jeffery I.B."/>
            <person name="Cooney J.C."/>
            <person name="Kagawa T.F."/>
            <person name="Liu W."/>
            <person name="Song Y."/>
            <person name="Salvetti E."/>
            <person name="Wrobel A."/>
            <person name="Rasinkangas P."/>
            <person name="Parkhill J."/>
            <person name="Rea M.C."/>
            <person name="O'Sullivan O."/>
            <person name="Ritari J."/>
            <person name="Douillard F.P."/>
            <person name="Paul Ross R."/>
            <person name="Yang R."/>
            <person name="Briner A.E."/>
            <person name="Felis G.E."/>
            <person name="de Vos W.M."/>
            <person name="Barrangou R."/>
            <person name="Klaenhammer T.R."/>
            <person name="Caufield P.W."/>
            <person name="Cui Y."/>
            <person name="Zhang H."/>
            <person name="O'Toole P.W."/>
        </authorList>
    </citation>
    <scope>NUCLEOTIDE SEQUENCE [LARGE SCALE GENOMIC DNA]</scope>
    <source>
        <strain evidence="5 6">DSM 20003</strain>
    </source>
</reference>
<dbReference type="STRING" id="1423726.FC07_GL002238"/>
<evidence type="ECO:0000256" key="2">
    <source>
        <dbReference type="ARBA" id="ARBA00022741"/>
    </source>
</evidence>
<dbReference type="InterPro" id="IPR027417">
    <property type="entry name" value="P-loop_NTPase"/>
</dbReference>
<dbReference type="PANTHER" id="PTHR42734:SF19">
    <property type="entry name" value="IRON COMPOUNDS ABC TRANSPORTER, ATP-BINDING PROTEIN"/>
    <property type="match status" value="1"/>
</dbReference>
<dbReference type="SMART" id="SM00382">
    <property type="entry name" value="AAA"/>
    <property type="match status" value="1"/>
</dbReference>
<keyword evidence="6" id="KW-1185">Reference proteome</keyword>
<gene>
    <name evidence="5" type="ORF">FC07_GL002238</name>
</gene>
<organism evidence="5 6">
    <name type="scientific">Loigolactobacillus bifermentans DSM 20003</name>
    <dbReference type="NCBI Taxonomy" id="1423726"/>
    <lineage>
        <taxon>Bacteria</taxon>
        <taxon>Bacillati</taxon>
        <taxon>Bacillota</taxon>
        <taxon>Bacilli</taxon>
        <taxon>Lactobacillales</taxon>
        <taxon>Lactobacillaceae</taxon>
        <taxon>Loigolactobacillus</taxon>
    </lineage>
</organism>
<evidence type="ECO:0000259" key="4">
    <source>
        <dbReference type="PROSITE" id="PS50893"/>
    </source>
</evidence>
<dbReference type="SUPFAM" id="SSF55021">
    <property type="entry name" value="ACT-like"/>
    <property type="match status" value="1"/>
</dbReference>
<name>A0A0R1GZK6_9LACO</name>
<dbReference type="Gene3D" id="3.40.50.300">
    <property type="entry name" value="P-loop containing nucleotide triphosphate hydrolases"/>
    <property type="match status" value="1"/>
</dbReference>